<comment type="caution">
    <text evidence="1">The sequence shown here is derived from an EMBL/GenBank/DDBJ whole genome shotgun (WGS) entry which is preliminary data.</text>
</comment>
<gene>
    <name evidence="1" type="ORF">M9H77_32737</name>
</gene>
<evidence type="ECO:0000313" key="1">
    <source>
        <dbReference type="EMBL" id="KAI5655550.1"/>
    </source>
</evidence>
<proteinExistence type="predicted"/>
<name>A0ACC0A5M1_CATRO</name>
<dbReference type="EMBL" id="CM044707">
    <property type="protein sequence ID" value="KAI5655550.1"/>
    <property type="molecule type" value="Genomic_DNA"/>
</dbReference>
<sequence>MQSGMNGSNSNISDASGRALPTSFPAQSGSTVAVLNHSGNVQGLHGIHGNYNMSNMTGSFAARNSSVIGGPAGGIQQVSGSAASGRYAVNNLPAGFSQISLAGSHGHSGVTNSGGTAGRIANPMANFIGGSNIPRNLNSGGGSNLAGAGSRLNLTGQQVIQILNNSYSSAGVPHSHNQYQAGSGPYTSLLLNEMNAHEDATIDINEFPQLGGRPTSSGSSQGQIGYMRKQNLGFPQQNQEFSIQNEDFPALPGYKGGSTEFPMNMHQKEQLHDGMSSMMQSQHLHFGRSTGVGFGAASSSHYQQHQQHATSLNSTGVPFVPANYQDVHFHDPDVRSIAQPTSASVAANLSNAVPGMGMYDQLPQQQQYQQFQKQSFFHLSSPFRDFDVRPMYAAQAADRYGMRGLLNVLKFPNPATTSLALGTDLTTLGLNLNSPEPVHKMFASPWSEEPAKEEPEFLVPDCYKAKLPPPLKQYYFSRFRAETLFYVFYSMPKDEAQLYAANELHNRGWFYHKGYRAWFTRVKNVEPLVRTNTYEKGCYFCFDPNCWETVRKDNFVMQYEFIERRPLLPQ</sequence>
<reference evidence="2" key="1">
    <citation type="journal article" date="2023" name="Nat. Plants">
        <title>Single-cell RNA sequencing provides a high-resolution roadmap for understanding the multicellular compartmentation of specialized metabolism.</title>
        <authorList>
            <person name="Sun S."/>
            <person name="Shen X."/>
            <person name="Li Y."/>
            <person name="Li Y."/>
            <person name="Wang S."/>
            <person name="Li R."/>
            <person name="Zhang H."/>
            <person name="Shen G."/>
            <person name="Guo B."/>
            <person name="Wei J."/>
            <person name="Xu J."/>
            <person name="St-Pierre B."/>
            <person name="Chen S."/>
            <person name="Sun C."/>
        </authorList>
    </citation>
    <scope>NUCLEOTIDE SEQUENCE [LARGE SCALE GENOMIC DNA]</scope>
</reference>
<accession>A0ACC0A5M1</accession>
<organism evidence="1 2">
    <name type="scientific">Catharanthus roseus</name>
    <name type="common">Madagascar periwinkle</name>
    <name type="synonym">Vinca rosea</name>
    <dbReference type="NCBI Taxonomy" id="4058"/>
    <lineage>
        <taxon>Eukaryota</taxon>
        <taxon>Viridiplantae</taxon>
        <taxon>Streptophyta</taxon>
        <taxon>Embryophyta</taxon>
        <taxon>Tracheophyta</taxon>
        <taxon>Spermatophyta</taxon>
        <taxon>Magnoliopsida</taxon>
        <taxon>eudicotyledons</taxon>
        <taxon>Gunneridae</taxon>
        <taxon>Pentapetalae</taxon>
        <taxon>asterids</taxon>
        <taxon>lamiids</taxon>
        <taxon>Gentianales</taxon>
        <taxon>Apocynaceae</taxon>
        <taxon>Rauvolfioideae</taxon>
        <taxon>Vinceae</taxon>
        <taxon>Catharanthinae</taxon>
        <taxon>Catharanthus</taxon>
    </lineage>
</organism>
<dbReference type="Proteomes" id="UP001060085">
    <property type="component" value="Linkage Group LG07"/>
</dbReference>
<protein>
    <submittedName>
        <fullName evidence="1">Uncharacterized protein</fullName>
    </submittedName>
</protein>
<evidence type="ECO:0000313" key="2">
    <source>
        <dbReference type="Proteomes" id="UP001060085"/>
    </source>
</evidence>
<keyword evidence="2" id="KW-1185">Reference proteome</keyword>